<dbReference type="HOGENOM" id="CLU_035730_7_0_1"/>
<evidence type="ECO:0000259" key="6">
    <source>
        <dbReference type="SMART" id="SM00198"/>
    </source>
</evidence>
<feature type="domain" description="SCP" evidence="6">
    <location>
        <begin position="61"/>
        <end position="225"/>
    </location>
</feature>
<keyword evidence="4 5" id="KW-0732">Signal</keyword>
<comment type="similarity">
    <text evidence="2">Belongs to the CRISP family.</text>
</comment>
<evidence type="ECO:0000256" key="5">
    <source>
        <dbReference type="SAM" id="SignalP"/>
    </source>
</evidence>
<dbReference type="OMA" id="IGCAMMS"/>
<feature type="chain" id="PRO_5036444558" evidence="5">
    <location>
        <begin position="20"/>
        <end position="260"/>
    </location>
</feature>
<dbReference type="SMART" id="SM00198">
    <property type="entry name" value="SCP"/>
    <property type="match status" value="1"/>
</dbReference>
<organism evidence="7 8">
    <name type="scientific">Aedes aegypti</name>
    <name type="common">Yellowfever mosquito</name>
    <name type="synonym">Culex aegypti</name>
    <dbReference type="NCBI Taxonomy" id="7159"/>
    <lineage>
        <taxon>Eukaryota</taxon>
        <taxon>Metazoa</taxon>
        <taxon>Ecdysozoa</taxon>
        <taxon>Arthropoda</taxon>
        <taxon>Hexapoda</taxon>
        <taxon>Insecta</taxon>
        <taxon>Pterygota</taxon>
        <taxon>Neoptera</taxon>
        <taxon>Endopterygota</taxon>
        <taxon>Diptera</taxon>
        <taxon>Nematocera</taxon>
        <taxon>Culicoidea</taxon>
        <taxon>Culicidae</taxon>
        <taxon>Culicinae</taxon>
        <taxon>Aedini</taxon>
        <taxon>Aedes</taxon>
        <taxon>Stegomyia</taxon>
    </lineage>
</organism>
<dbReference type="PANTHER" id="PTHR10334">
    <property type="entry name" value="CYSTEINE-RICH SECRETORY PROTEIN-RELATED"/>
    <property type="match status" value="1"/>
</dbReference>
<evidence type="ECO:0000313" key="8">
    <source>
        <dbReference type="Proteomes" id="UP000682892"/>
    </source>
</evidence>
<protein>
    <submittedName>
        <fullName evidence="7">AAEL002682-PA</fullName>
    </submittedName>
</protein>
<dbReference type="AlphaFoldDB" id="A0A1S4F2F2"/>
<accession>A0A1S4F2F2</accession>
<dbReference type="Proteomes" id="UP000682892">
    <property type="component" value="Unassembled WGS sequence"/>
</dbReference>
<dbReference type="PRINTS" id="PR00838">
    <property type="entry name" value="V5ALLERGEN"/>
</dbReference>
<dbReference type="GO" id="GO:0005576">
    <property type="term" value="C:extracellular region"/>
    <property type="evidence" value="ECO:0007669"/>
    <property type="project" value="UniProtKB-SubCell"/>
</dbReference>
<proteinExistence type="inferred from homology"/>
<dbReference type="Gene3D" id="3.40.33.10">
    <property type="entry name" value="CAP"/>
    <property type="match status" value="1"/>
</dbReference>
<dbReference type="InterPro" id="IPR034763">
    <property type="entry name" value="P14a_insect"/>
</dbReference>
<dbReference type="KEGG" id="aag:5575657"/>
<dbReference type="InterPro" id="IPR001283">
    <property type="entry name" value="CRISP-related"/>
</dbReference>
<evidence type="ECO:0000256" key="4">
    <source>
        <dbReference type="ARBA" id="ARBA00022729"/>
    </source>
</evidence>
<reference evidence="7" key="1">
    <citation type="submission" date="2005-10" db="EMBL/GenBank/DDBJ databases">
        <authorList>
            <person name="Loftus B.J."/>
            <person name="Nene V.M."/>
            <person name="Hannick L.I."/>
            <person name="Bidwell S."/>
            <person name="Haas B."/>
            <person name="Amedeo P."/>
            <person name="Orvis J."/>
            <person name="Wortman J.R."/>
            <person name="White O.R."/>
            <person name="Salzberg S."/>
            <person name="Shumway M."/>
            <person name="Koo H."/>
            <person name="Zhao Y."/>
            <person name="Holmes M."/>
            <person name="Miller J."/>
            <person name="Schatz M."/>
            <person name="Pop M."/>
            <person name="Pai G."/>
            <person name="Utterback T."/>
            <person name="Rogers Y.-H."/>
            <person name="Kravitz S."/>
            <person name="Fraser C.M."/>
        </authorList>
    </citation>
    <scope>NUCLEOTIDE SEQUENCE</scope>
    <source>
        <strain evidence="7">Liverpool</strain>
    </source>
</reference>
<gene>
    <name evidence="7" type="ORF">AaeL_AAEL002682</name>
</gene>
<dbReference type="Pfam" id="PF00188">
    <property type="entry name" value="CAP"/>
    <property type="match status" value="1"/>
</dbReference>
<dbReference type="OrthoDB" id="414826at2759"/>
<keyword evidence="3" id="KW-0964">Secreted</keyword>
<dbReference type="InterPro" id="IPR002413">
    <property type="entry name" value="V5_allergen-like"/>
</dbReference>
<dbReference type="InterPro" id="IPR014044">
    <property type="entry name" value="CAP_dom"/>
</dbReference>
<evidence type="ECO:0000256" key="3">
    <source>
        <dbReference type="ARBA" id="ARBA00022525"/>
    </source>
</evidence>
<comment type="subcellular location">
    <subcellularLocation>
        <location evidence="1">Secreted</location>
    </subcellularLocation>
</comment>
<dbReference type="PIRSF" id="PIRSF038921">
    <property type="entry name" value="P14a"/>
    <property type="match status" value="1"/>
</dbReference>
<evidence type="ECO:0000313" key="7">
    <source>
        <dbReference type="EMBL" id="EAT46094.1"/>
    </source>
</evidence>
<dbReference type="CDD" id="cd05380">
    <property type="entry name" value="CAP_euk"/>
    <property type="match status" value="1"/>
</dbReference>
<reference evidence="7" key="2">
    <citation type="journal article" date="2007" name="Science">
        <title>Genome sequence of Aedes aegypti, a major arbovirus vector.</title>
        <authorList>
            <person name="Nene V."/>
            <person name="Wortman J.R."/>
            <person name="Lawson D."/>
            <person name="Haas B."/>
            <person name="Kodira C."/>
            <person name="Tu Z.J."/>
            <person name="Loftus B."/>
            <person name="Xi Z."/>
            <person name="Megy K."/>
            <person name="Grabherr M."/>
            <person name="Ren Q."/>
            <person name="Zdobnov E.M."/>
            <person name="Lobo N.F."/>
            <person name="Campbell K.S."/>
            <person name="Brown S.E."/>
            <person name="Bonaldo M.F."/>
            <person name="Zhu J."/>
            <person name="Sinkins S.P."/>
            <person name="Hogenkamp D.G."/>
            <person name="Amedeo P."/>
            <person name="Arensburger P."/>
            <person name="Atkinson P.W."/>
            <person name="Bidwell S."/>
            <person name="Biedler J."/>
            <person name="Birney E."/>
            <person name="Bruggner R.V."/>
            <person name="Costas J."/>
            <person name="Coy M.R."/>
            <person name="Crabtree J."/>
            <person name="Crawford M."/>
            <person name="Debruyn B."/>
            <person name="Decaprio D."/>
            <person name="Eiglmeier K."/>
            <person name="Eisenstadt E."/>
            <person name="El-Dorry H."/>
            <person name="Gelbart W.M."/>
            <person name="Gomes S.L."/>
            <person name="Hammond M."/>
            <person name="Hannick L.I."/>
            <person name="Hogan J.R."/>
            <person name="Holmes M.H."/>
            <person name="Jaffe D."/>
            <person name="Johnston J.S."/>
            <person name="Kennedy R.C."/>
            <person name="Koo H."/>
            <person name="Kravitz S."/>
            <person name="Kriventseva E.V."/>
            <person name="Kulp D."/>
            <person name="Labutti K."/>
            <person name="Lee E."/>
            <person name="Li S."/>
            <person name="Lovin D.D."/>
            <person name="Mao C."/>
            <person name="Mauceli E."/>
            <person name="Menck C.F."/>
            <person name="Miller J.R."/>
            <person name="Montgomery P."/>
            <person name="Mori A."/>
            <person name="Nascimento A.L."/>
            <person name="Naveira H.F."/>
            <person name="Nusbaum C."/>
            <person name="O'leary S."/>
            <person name="Orvis J."/>
            <person name="Pertea M."/>
            <person name="Quesneville H."/>
            <person name="Reidenbach K.R."/>
            <person name="Rogers Y.H."/>
            <person name="Roth C.W."/>
            <person name="Schneider J.R."/>
            <person name="Schatz M."/>
            <person name="Shumway M."/>
            <person name="Stanke M."/>
            <person name="Stinson E.O."/>
            <person name="Tubio J.M."/>
            <person name="Vanzee J.P."/>
            <person name="Verjovski-Almeida S."/>
            <person name="Werner D."/>
            <person name="White O."/>
            <person name="Wyder S."/>
            <person name="Zeng Q."/>
            <person name="Zhao Q."/>
            <person name="Zhao Y."/>
            <person name="Hill C.A."/>
            <person name="Raikhel A.S."/>
            <person name="Soares M.B."/>
            <person name="Knudson D.L."/>
            <person name="Lee N.H."/>
            <person name="Galagan J."/>
            <person name="Salzberg S.L."/>
            <person name="Paulsen I.T."/>
            <person name="Dimopoulos G."/>
            <person name="Collins F.H."/>
            <person name="Birren B."/>
            <person name="Fraser-Liggett C.M."/>
            <person name="Severson D.W."/>
        </authorList>
    </citation>
    <scope>NUCLEOTIDE SEQUENCE [LARGE SCALE GENOMIC DNA]</scope>
    <source>
        <strain evidence="7">Liverpool</strain>
    </source>
</reference>
<name>A0A1S4F2F2_AEDAE</name>
<evidence type="ECO:0000256" key="1">
    <source>
        <dbReference type="ARBA" id="ARBA00004613"/>
    </source>
</evidence>
<reference evidence="7" key="3">
    <citation type="submission" date="2012-09" db="EMBL/GenBank/DDBJ databases">
        <authorList>
            <consortium name="VectorBase"/>
        </authorList>
    </citation>
    <scope>NUCLEOTIDE SEQUENCE</scope>
    <source>
        <strain evidence="7">Liverpool</strain>
    </source>
</reference>
<sequence>MKFLSIVSILSILISSAWCQTANYCDPSLCPSNGPHIACNGLNSPSPSCGTGAFEIKLDSQKQALITNLHNHLRNRVAMGHQNYTMNLFYPPAARMATLVWDRELAYIAATNARRCLYEHDRCRNTKTMRAVGQNVAIKVHNGENIPDEMLIREFIDSWFSEYANSNPSHIASYPSSWTGSTIRHFTQIVSDRSSRIGCAMMSYGKPPWARKLFVCNYGLTNIIKQPVYLAGTTGSQCRLGRNPEFPALCRTVKIVINYP</sequence>
<dbReference type="EMBL" id="CH477249">
    <property type="protein sequence ID" value="EAT46094.1"/>
    <property type="molecule type" value="Genomic_DNA"/>
</dbReference>
<dbReference type="SUPFAM" id="SSF55797">
    <property type="entry name" value="PR-1-like"/>
    <property type="match status" value="1"/>
</dbReference>
<dbReference type="InterPro" id="IPR035940">
    <property type="entry name" value="CAP_sf"/>
</dbReference>
<feature type="signal peptide" evidence="5">
    <location>
        <begin position="1"/>
        <end position="19"/>
    </location>
</feature>
<evidence type="ECO:0000256" key="2">
    <source>
        <dbReference type="ARBA" id="ARBA00009923"/>
    </source>
</evidence>